<dbReference type="EMBL" id="JAMGBD010000001">
    <property type="protein sequence ID" value="MCL6682849.1"/>
    <property type="molecule type" value="Genomic_DNA"/>
</dbReference>
<dbReference type="RefSeq" id="WP_249846793.1">
    <property type="nucleotide sequence ID" value="NZ_JAMGBD010000001.1"/>
</dbReference>
<dbReference type="Pfam" id="PF01713">
    <property type="entry name" value="Smr"/>
    <property type="match status" value="1"/>
</dbReference>
<evidence type="ECO:0000313" key="3">
    <source>
        <dbReference type="EMBL" id="MCL6682849.1"/>
    </source>
</evidence>
<keyword evidence="4" id="KW-1185">Reference proteome</keyword>
<accession>A0ABT0RJN8</accession>
<protein>
    <submittedName>
        <fullName evidence="3">Smr/MutS family protein</fullName>
    </submittedName>
</protein>
<sequence length="176" mass="19495">MRGLSPEEQALWAKVTETIRPLSRDPLPKVEVSPTLPRPTPPPIAHKPKGSPPKSTPTLARPRPAIANTLDSHWDRRLRAGSVEPDRVVDLHGHNLDSAWDSIDRALERAVVNRERVLLLITGHARPGEPPVQRGRIRAAVHDWLAASRHRGEIAAVRAAHRRHGGGGSLYVILRR</sequence>
<proteinExistence type="predicted"/>
<dbReference type="Proteomes" id="UP001165363">
    <property type="component" value="Unassembled WGS sequence"/>
</dbReference>
<evidence type="ECO:0000259" key="2">
    <source>
        <dbReference type="PROSITE" id="PS50828"/>
    </source>
</evidence>
<dbReference type="InterPro" id="IPR002625">
    <property type="entry name" value="Smr_dom"/>
</dbReference>
<feature type="compositionally biased region" description="Pro residues" evidence="1">
    <location>
        <begin position="36"/>
        <end position="55"/>
    </location>
</feature>
<name>A0ABT0RJN8_9SPHN</name>
<dbReference type="PANTHER" id="PTHR35562:SF2">
    <property type="entry name" value="DNA ENDONUCLEASE SMRA-RELATED"/>
    <property type="match status" value="1"/>
</dbReference>
<comment type="caution">
    <text evidence="3">The sequence shown here is derived from an EMBL/GenBank/DDBJ whole genome shotgun (WGS) entry which is preliminary data.</text>
</comment>
<evidence type="ECO:0000256" key="1">
    <source>
        <dbReference type="SAM" id="MobiDB-lite"/>
    </source>
</evidence>
<feature type="region of interest" description="Disordered" evidence="1">
    <location>
        <begin position="23"/>
        <end position="64"/>
    </location>
</feature>
<gene>
    <name evidence="3" type="ORF">LZ536_02900</name>
</gene>
<dbReference type="SUPFAM" id="SSF160443">
    <property type="entry name" value="SMR domain-like"/>
    <property type="match status" value="1"/>
</dbReference>
<evidence type="ECO:0000313" key="4">
    <source>
        <dbReference type="Proteomes" id="UP001165363"/>
    </source>
</evidence>
<dbReference type="PROSITE" id="PS50828">
    <property type="entry name" value="SMR"/>
    <property type="match status" value="1"/>
</dbReference>
<organism evidence="3 4">
    <name type="scientific">Sphingomonas alba</name>
    <dbReference type="NCBI Taxonomy" id="2908208"/>
    <lineage>
        <taxon>Bacteria</taxon>
        <taxon>Pseudomonadati</taxon>
        <taxon>Pseudomonadota</taxon>
        <taxon>Alphaproteobacteria</taxon>
        <taxon>Sphingomonadales</taxon>
        <taxon>Sphingomonadaceae</taxon>
        <taxon>Sphingomonas</taxon>
    </lineage>
</organism>
<dbReference type="Gene3D" id="3.30.1370.110">
    <property type="match status" value="1"/>
</dbReference>
<dbReference type="PANTHER" id="PTHR35562">
    <property type="entry name" value="DNA ENDONUCLEASE SMRA-RELATED"/>
    <property type="match status" value="1"/>
</dbReference>
<feature type="domain" description="Smr" evidence="2">
    <location>
        <begin position="89"/>
        <end position="175"/>
    </location>
</feature>
<reference evidence="3" key="1">
    <citation type="submission" date="2022-05" db="EMBL/GenBank/DDBJ databases">
        <authorList>
            <person name="Jo J.-H."/>
            <person name="Im W.-T."/>
        </authorList>
    </citation>
    <scope>NUCLEOTIDE SEQUENCE</scope>
    <source>
        <strain evidence="3">SE158</strain>
    </source>
</reference>
<dbReference type="InterPro" id="IPR036063">
    <property type="entry name" value="Smr_dom_sf"/>
</dbReference>